<keyword evidence="1" id="KW-0489">Methyltransferase</keyword>
<organism evidence="5">
    <name type="scientific">uncultured Rubrobacteraceae bacterium</name>
    <dbReference type="NCBI Taxonomy" id="349277"/>
    <lineage>
        <taxon>Bacteria</taxon>
        <taxon>Bacillati</taxon>
        <taxon>Actinomycetota</taxon>
        <taxon>Rubrobacteria</taxon>
        <taxon>Rubrobacterales</taxon>
        <taxon>Rubrobacteraceae</taxon>
        <taxon>environmental samples</taxon>
    </lineage>
</organism>
<dbReference type="GO" id="GO:0008168">
    <property type="term" value="F:methyltransferase activity"/>
    <property type="evidence" value="ECO:0007669"/>
    <property type="project" value="UniProtKB-KW"/>
</dbReference>
<dbReference type="PANTHER" id="PTHR11103">
    <property type="entry name" value="SLR1189 PROTEIN"/>
    <property type="match status" value="1"/>
</dbReference>
<dbReference type="PANTHER" id="PTHR11103:SF18">
    <property type="entry name" value="SLR1189 PROTEIN"/>
    <property type="match status" value="1"/>
</dbReference>
<evidence type="ECO:0000259" key="4">
    <source>
        <dbReference type="PROSITE" id="PS50970"/>
    </source>
</evidence>
<sequence length="63" mass="6681">MRSDLTELVDSKVLIGDGAMGTLLAERGVGFGHPYARANVTHPEMVAGIHEEYIRAGAGVIET</sequence>
<comment type="caution">
    <text evidence="3">Lacks conserved residue(s) required for the propagation of feature annotation.</text>
</comment>
<evidence type="ECO:0000256" key="2">
    <source>
        <dbReference type="ARBA" id="ARBA00022679"/>
    </source>
</evidence>
<dbReference type="Gene3D" id="3.20.20.330">
    <property type="entry name" value="Homocysteine-binding-like domain"/>
    <property type="match status" value="1"/>
</dbReference>
<evidence type="ECO:0000256" key="1">
    <source>
        <dbReference type="ARBA" id="ARBA00022603"/>
    </source>
</evidence>
<proteinExistence type="predicted"/>
<dbReference type="GO" id="GO:0032259">
    <property type="term" value="P:methylation"/>
    <property type="evidence" value="ECO:0007669"/>
    <property type="project" value="UniProtKB-KW"/>
</dbReference>
<name>A0A6J4TCY4_9ACTN</name>
<dbReference type="SUPFAM" id="SSF82282">
    <property type="entry name" value="Homocysteine S-methyltransferase"/>
    <property type="match status" value="1"/>
</dbReference>
<dbReference type="InterPro" id="IPR003726">
    <property type="entry name" value="HCY_dom"/>
</dbReference>
<evidence type="ECO:0000256" key="3">
    <source>
        <dbReference type="PROSITE-ProRule" id="PRU00333"/>
    </source>
</evidence>
<feature type="domain" description="Hcy-binding" evidence="4">
    <location>
        <begin position="2"/>
        <end position="63"/>
    </location>
</feature>
<gene>
    <name evidence="5" type="ORF">AVDCRST_MAG12-3710</name>
</gene>
<keyword evidence="2" id="KW-0808">Transferase</keyword>
<dbReference type="PROSITE" id="PS50970">
    <property type="entry name" value="HCY"/>
    <property type="match status" value="1"/>
</dbReference>
<reference evidence="5" key="1">
    <citation type="submission" date="2020-02" db="EMBL/GenBank/DDBJ databases">
        <authorList>
            <person name="Meier V. D."/>
        </authorList>
    </citation>
    <scope>NUCLEOTIDE SEQUENCE</scope>
    <source>
        <strain evidence="5">AVDCRST_MAG12</strain>
    </source>
</reference>
<dbReference type="EMBL" id="CADCVK010000524">
    <property type="protein sequence ID" value="CAA9520141.1"/>
    <property type="molecule type" value="Genomic_DNA"/>
</dbReference>
<accession>A0A6J4TCY4</accession>
<protein>
    <recommendedName>
        <fullName evidence="4">Hcy-binding domain-containing protein</fullName>
    </recommendedName>
</protein>
<dbReference type="Pfam" id="PF02574">
    <property type="entry name" value="S-methyl_trans"/>
    <property type="match status" value="1"/>
</dbReference>
<feature type="non-terminal residue" evidence="5">
    <location>
        <position position="63"/>
    </location>
</feature>
<evidence type="ECO:0000313" key="5">
    <source>
        <dbReference type="EMBL" id="CAA9520141.1"/>
    </source>
</evidence>
<dbReference type="AlphaFoldDB" id="A0A6J4TCY4"/>
<dbReference type="InterPro" id="IPR036589">
    <property type="entry name" value="HCY_dom_sf"/>
</dbReference>